<proteinExistence type="predicted"/>
<dbReference type="Proteomes" id="UP001155901">
    <property type="component" value="Unassembled WGS sequence"/>
</dbReference>
<organism evidence="1 3">
    <name type="scientific">Duganella violaceipulchra</name>
    <dbReference type="NCBI Taxonomy" id="2849652"/>
    <lineage>
        <taxon>Bacteria</taxon>
        <taxon>Pseudomonadati</taxon>
        <taxon>Pseudomonadota</taxon>
        <taxon>Betaproteobacteria</taxon>
        <taxon>Burkholderiales</taxon>
        <taxon>Oxalobacteraceae</taxon>
        <taxon>Telluria group</taxon>
        <taxon>Duganella</taxon>
    </lineage>
</organism>
<comment type="caution">
    <text evidence="1">The sequence shown here is derived from an EMBL/GenBank/DDBJ whole genome shotgun (WGS) entry which is preliminary data.</text>
</comment>
<evidence type="ECO:0000313" key="2">
    <source>
        <dbReference type="EMBL" id="MCP2009913.1"/>
    </source>
</evidence>
<reference evidence="2" key="2">
    <citation type="submission" date="2022-03" db="EMBL/GenBank/DDBJ databases">
        <title>Genome Encyclopedia of Bacteria and Archaea VI: Functional Genomics of Type Strains.</title>
        <authorList>
            <person name="Whitman W."/>
        </authorList>
    </citation>
    <scope>NUCLEOTIDE SEQUENCE</scope>
    <source>
        <strain evidence="2">HSC-15S17</strain>
    </source>
</reference>
<accession>A0AA41L7S5</accession>
<evidence type="ECO:0000313" key="3">
    <source>
        <dbReference type="Proteomes" id="UP001155901"/>
    </source>
</evidence>
<dbReference type="AlphaFoldDB" id="A0AA41L7S5"/>
<gene>
    <name evidence="1" type="ORF">KVP70_27305</name>
    <name evidence="2" type="ORF">L1274_003645</name>
</gene>
<dbReference type="Proteomes" id="UP001162889">
    <property type="component" value="Unassembled WGS sequence"/>
</dbReference>
<keyword evidence="1" id="KW-0238">DNA-binding</keyword>
<sequence length="174" mass="18570">MEFTFKLNYQLSDADGNQDELVERLGGAGCDDALVGIGVPGRIALEFTREASSAFEALTSALTDVRQVIPSAKLIEAGPDLVGLTDIADAVGVTRQNMRKLAVNNFATFPVPVHAGSLSLWHLVDVLHWMRRKAAYNIAPGALEVAAAAKQINLAKGARQIEPATADLMQALFV</sequence>
<name>A0AA41L7S5_9BURK</name>
<dbReference type="EMBL" id="JAHTGR010000019">
    <property type="protein sequence ID" value="MBV6324642.1"/>
    <property type="molecule type" value="Genomic_DNA"/>
</dbReference>
<reference evidence="1" key="1">
    <citation type="submission" date="2021-07" db="EMBL/GenBank/DDBJ databases">
        <title>Characterization of violacein-producing bacteria and related species.</title>
        <authorList>
            <person name="Wilson H.S."/>
            <person name="De Leon M.E."/>
        </authorList>
    </citation>
    <scope>NUCLEOTIDE SEQUENCE</scope>
    <source>
        <strain evidence="1">HSC-15S17</strain>
    </source>
</reference>
<evidence type="ECO:0000313" key="4">
    <source>
        <dbReference type="Proteomes" id="UP001162889"/>
    </source>
</evidence>
<dbReference type="EMBL" id="JALJZU010000007">
    <property type="protein sequence ID" value="MCP2009913.1"/>
    <property type="molecule type" value="Genomic_DNA"/>
</dbReference>
<keyword evidence="4" id="KW-1185">Reference proteome</keyword>
<evidence type="ECO:0000313" key="1">
    <source>
        <dbReference type="EMBL" id="MBV6324642.1"/>
    </source>
</evidence>
<dbReference type="RefSeq" id="WP_217945563.1">
    <property type="nucleotide sequence ID" value="NZ_JAHTGR010000019.1"/>
</dbReference>
<protein>
    <submittedName>
        <fullName evidence="1">DNA-binding protein</fullName>
    </submittedName>
    <submittedName>
        <fullName evidence="2">DNA-binding transcriptional regulator AlpA</fullName>
    </submittedName>
</protein>
<dbReference type="GO" id="GO:0003677">
    <property type="term" value="F:DNA binding"/>
    <property type="evidence" value="ECO:0007669"/>
    <property type="project" value="UniProtKB-KW"/>
</dbReference>